<evidence type="ECO:0000313" key="2">
    <source>
        <dbReference type="Proteomes" id="UP001143856"/>
    </source>
</evidence>
<reference evidence="1" key="1">
    <citation type="submission" date="2022-10" db="EMBL/GenBank/DDBJ databases">
        <title>Genome Sequence of Xylaria curta.</title>
        <authorList>
            <person name="Buettner E."/>
        </authorList>
    </citation>
    <scope>NUCLEOTIDE SEQUENCE</scope>
    <source>
        <strain evidence="1">Babe10</strain>
    </source>
</reference>
<dbReference type="Proteomes" id="UP001143856">
    <property type="component" value="Unassembled WGS sequence"/>
</dbReference>
<name>A0ACC1P9D2_9PEZI</name>
<keyword evidence="2" id="KW-1185">Reference proteome</keyword>
<gene>
    <name evidence="1" type="ORF">NUW58_g3800</name>
</gene>
<sequence length="113" mass="11711">MPSETVLVTNCSAGGIGAATALALAQRRHHVFTTARSIQKIPADLSGLSNVTLIPLDVTSSESVAAAAQTVAASGRGLDVLVNNAGVDYAMLVLDVDISRAKKVYEVNIFNTE</sequence>
<proteinExistence type="predicted"/>
<accession>A0ACC1P9D2</accession>
<comment type="caution">
    <text evidence="1">The sequence shown here is derived from an EMBL/GenBank/DDBJ whole genome shotgun (WGS) entry which is preliminary data.</text>
</comment>
<protein>
    <submittedName>
        <fullName evidence="1">Uncharacterized protein</fullName>
    </submittedName>
</protein>
<evidence type="ECO:0000313" key="1">
    <source>
        <dbReference type="EMBL" id="KAJ2988781.1"/>
    </source>
</evidence>
<dbReference type="EMBL" id="JAPDGR010000607">
    <property type="protein sequence ID" value="KAJ2988781.1"/>
    <property type="molecule type" value="Genomic_DNA"/>
</dbReference>
<organism evidence="1 2">
    <name type="scientific">Xylaria curta</name>
    <dbReference type="NCBI Taxonomy" id="42375"/>
    <lineage>
        <taxon>Eukaryota</taxon>
        <taxon>Fungi</taxon>
        <taxon>Dikarya</taxon>
        <taxon>Ascomycota</taxon>
        <taxon>Pezizomycotina</taxon>
        <taxon>Sordariomycetes</taxon>
        <taxon>Xylariomycetidae</taxon>
        <taxon>Xylariales</taxon>
        <taxon>Xylariaceae</taxon>
        <taxon>Xylaria</taxon>
    </lineage>
</organism>